<accession>A0A1D6HLL5</accession>
<name>A0A1D6HLL5_MAIZE</name>
<gene>
    <name evidence="2" type="ORF">ZEAMMB73_Zm00001d018213</name>
</gene>
<dbReference type="AlphaFoldDB" id="A0A1D6HLL5"/>
<feature type="region of interest" description="Disordered" evidence="1">
    <location>
        <begin position="1"/>
        <end position="50"/>
    </location>
</feature>
<dbReference type="PaxDb" id="4577-GRMZM2G046894_P01"/>
<sequence>MGSFLSHCSLPRGTGGGSARPAQPQSHSSRQSERAPVGRSHADDVPCRRPTERYKYTVHQSIRSLGLIPWNKQRGQTPKAPVLHSIKQCTASMEDFAGQDVCVVLGIGDNIKGLLATLSRIDAIISYDSSPRSTCILSFPIPCRVPDSRLLCGSRALHLGTKFVDEFRESLKVAHYVGANNGPNANGSRFFITYAKQPF</sequence>
<dbReference type="EMBL" id="CM000781">
    <property type="protein sequence ID" value="AQK75282.1"/>
    <property type="molecule type" value="Genomic_DNA"/>
</dbReference>
<dbReference type="InParanoid" id="A0A1D6HLL5"/>
<feature type="compositionally biased region" description="Basic and acidic residues" evidence="1">
    <location>
        <begin position="40"/>
        <end position="50"/>
    </location>
</feature>
<organism evidence="2">
    <name type="scientific">Zea mays</name>
    <name type="common">Maize</name>
    <dbReference type="NCBI Taxonomy" id="4577"/>
    <lineage>
        <taxon>Eukaryota</taxon>
        <taxon>Viridiplantae</taxon>
        <taxon>Streptophyta</taxon>
        <taxon>Embryophyta</taxon>
        <taxon>Tracheophyta</taxon>
        <taxon>Spermatophyta</taxon>
        <taxon>Magnoliopsida</taxon>
        <taxon>Liliopsida</taxon>
        <taxon>Poales</taxon>
        <taxon>Poaceae</taxon>
        <taxon>PACMAD clade</taxon>
        <taxon>Panicoideae</taxon>
        <taxon>Andropogonodae</taxon>
        <taxon>Andropogoneae</taxon>
        <taxon>Tripsacinae</taxon>
        <taxon>Zea</taxon>
    </lineage>
</organism>
<protein>
    <submittedName>
        <fullName evidence="2">Uncharacterized protein</fullName>
    </submittedName>
</protein>
<reference evidence="2" key="1">
    <citation type="submission" date="2015-12" db="EMBL/GenBank/DDBJ databases">
        <title>Update maize B73 reference genome by single molecule sequencing technologies.</title>
        <authorList>
            <consortium name="Maize Genome Sequencing Project"/>
            <person name="Ware D."/>
        </authorList>
    </citation>
    <scope>NUCLEOTIDE SEQUENCE</scope>
    <source>
        <tissue evidence="2">Seedling</tissue>
    </source>
</reference>
<evidence type="ECO:0000313" key="2">
    <source>
        <dbReference type="EMBL" id="AQK75282.1"/>
    </source>
</evidence>
<proteinExistence type="predicted"/>
<dbReference type="eggNOG" id="KOG0884">
    <property type="taxonomic scope" value="Eukaryota"/>
</dbReference>
<dbReference type="IntAct" id="A0A1D6HLL5">
    <property type="interactions" value="1"/>
</dbReference>
<evidence type="ECO:0000256" key="1">
    <source>
        <dbReference type="SAM" id="MobiDB-lite"/>
    </source>
</evidence>